<proteinExistence type="predicted"/>
<dbReference type="GO" id="GO:0004664">
    <property type="term" value="F:prephenate dehydratase activity"/>
    <property type="evidence" value="ECO:0007669"/>
    <property type="project" value="UniProtKB-EC"/>
</dbReference>
<keyword evidence="13" id="KW-0413">Isomerase</keyword>
<comment type="catalytic activity">
    <reaction evidence="18">
        <text>prephenate + H(+) = 3-phenylpyruvate + CO2 + H2O</text>
        <dbReference type="Rhea" id="RHEA:21648"/>
        <dbReference type="ChEBI" id="CHEBI:15377"/>
        <dbReference type="ChEBI" id="CHEBI:15378"/>
        <dbReference type="ChEBI" id="CHEBI:16526"/>
        <dbReference type="ChEBI" id="CHEBI:18005"/>
        <dbReference type="ChEBI" id="CHEBI:29934"/>
        <dbReference type="EC" id="4.2.1.51"/>
    </reaction>
</comment>
<dbReference type="GO" id="GO:0009094">
    <property type="term" value="P:L-phenylalanine biosynthetic process"/>
    <property type="evidence" value="ECO:0007669"/>
    <property type="project" value="UniProtKB-UniPathway"/>
</dbReference>
<evidence type="ECO:0000256" key="9">
    <source>
        <dbReference type="ARBA" id="ARBA00022490"/>
    </source>
</evidence>
<evidence type="ECO:0000256" key="3">
    <source>
        <dbReference type="ARBA" id="ARBA00004496"/>
    </source>
</evidence>
<dbReference type="Gene3D" id="1.20.59.10">
    <property type="entry name" value="Chorismate mutase"/>
    <property type="match status" value="1"/>
</dbReference>
<evidence type="ECO:0000259" key="22">
    <source>
        <dbReference type="PROSITE" id="PS51671"/>
    </source>
</evidence>
<gene>
    <name evidence="23" type="primary">pheA</name>
    <name evidence="23" type="ORF">LMG28138_01230</name>
</gene>
<comment type="catalytic activity">
    <reaction evidence="1">
        <text>chorismate = prephenate</text>
        <dbReference type="Rhea" id="RHEA:13897"/>
        <dbReference type="ChEBI" id="CHEBI:29748"/>
        <dbReference type="ChEBI" id="CHEBI:29934"/>
        <dbReference type="EC" id="5.4.99.5"/>
    </reaction>
</comment>
<dbReference type="InterPro" id="IPR036263">
    <property type="entry name" value="Chorismate_II_sf"/>
</dbReference>
<dbReference type="AlphaFoldDB" id="A0A6S7B9C1"/>
<name>A0A6S7B9C1_9BURK</name>
<dbReference type="SUPFAM" id="SSF53850">
    <property type="entry name" value="Periplasmic binding protein-like II"/>
    <property type="match status" value="1"/>
</dbReference>
<dbReference type="PIRSF" id="PIRSF001500">
    <property type="entry name" value="Chor_mut_pdt_Ppr"/>
    <property type="match status" value="1"/>
</dbReference>
<evidence type="ECO:0000313" key="23">
    <source>
        <dbReference type="EMBL" id="CAB3781507.1"/>
    </source>
</evidence>
<dbReference type="InterPro" id="IPR036979">
    <property type="entry name" value="CM_dom_sf"/>
</dbReference>
<evidence type="ECO:0000256" key="17">
    <source>
        <dbReference type="ARBA" id="ARBA00031520"/>
    </source>
</evidence>
<evidence type="ECO:0000256" key="6">
    <source>
        <dbReference type="ARBA" id="ARBA00012404"/>
    </source>
</evidence>
<comment type="subcellular location">
    <subcellularLocation>
        <location evidence="3">Cytoplasm</location>
    </subcellularLocation>
</comment>
<evidence type="ECO:0000256" key="4">
    <source>
        <dbReference type="ARBA" id="ARBA00004741"/>
    </source>
</evidence>
<protein>
    <recommendedName>
        <fullName evidence="8">Bifunctional chorismate mutase/prephenate dehydratase</fullName>
        <ecNumber evidence="7">4.2.1.51</ecNumber>
        <ecNumber evidence="6">5.4.99.5</ecNumber>
    </recommendedName>
    <alternativeName>
        <fullName evidence="17">Chorismate mutase-prephenate dehydratase</fullName>
    </alternativeName>
    <alternativeName>
        <fullName evidence="16">p-protein</fullName>
    </alternativeName>
</protein>
<keyword evidence="24" id="KW-1185">Reference proteome</keyword>
<dbReference type="SMART" id="SM00830">
    <property type="entry name" value="CM_2"/>
    <property type="match status" value="1"/>
</dbReference>
<dbReference type="NCBIfam" id="TIGR01807">
    <property type="entry name" value="CM_P2"/>
    <property type="match status" value="1"/>
</dbReference>
<keyword evidence="10" id="KW-0028">Amino-acid biosynthesis</keyword>
<dbReference type="InterPro" id="IPR018528">
    <property type="entry name" value="Preph_deHydtase_CS"/>
</dbReference>
<dbReference type="PROSITE" id="PS51168">
    <property type="entry name" value="CHORISMATE_MUT_2"/>
    <property type="match status" value="1"/>
</dbReference>
<dbReference type="Gene3D" id="3.30.70.260">
    <property type="match status" value="1"/>
</dbReference>
<evidence type="ECO:0000256" key="7">
    <source>
        <dbReference type="ARBA" id="ARBA00013147"/>
    </source>
</evidence>
<dbReference type="GO" id="GO:0005737">
    <property type="term" value="C:cytoplasm"/>
    <property type="evidence" value="ECO:0007669"/>
    <property type="project" value="UniProtKB-SubCell"/>
</dbReference>
<dbReference type="Proteomes" id="UP000494115">
    <property type="component" value="Unassembled WGS sequence"/>
</dbReference>
<dbReference type="PROSITE" id="PS51671">
    <property type="entry name" value="ACT"/>
    <property type="match status" value="1"/>
</dbReference>
<evidence type="ECO:0000256" key="2">
    <source>
        <dbReference type="ARBA" id="ARBA00002364"/>
    </source>
</evidence>
<dbReference type="PANTHER" id="PTHR21022:SF19">
    <property type="entry name" value="PREPHENATE DEHYDRATASE-RELATED"/>
    <property type="match status" value="1"/>
</dbReference>
<dbReference type="RefSeq" id="WP_175103775.1">
    <property type="nucleotide sequence ID" value="NZ_CADIKM010000004.1"/>
</dbReference>
<dbReference type="InterPro" id="IPR045865">
    <property type="entry name" value="ACT-like_dom_sf"/>
</dbReference>
<keyword evidence="9" id="KW-0963">Cytoplasm</keyword>
<dbReference type="UniPathway" id="UPA00121">
    <property type="reaction ID" value="UER00345"/>
</dbReference>
<comment type="pathway">
    <text evidence="5">Metabolic intermediate biosynthesis; prephenate biosynthesis; prephenate from chorismate: step 1/1.</text>
</comment>
<keyword evidence="15" id="KW-0511">Multifunctional enzyme</keyword>
<dbReference type="InterPro" id="IPR002912">
    <property type="entry name" value="ACT_dom"/>
</dbReference>
<evidence type="ECO:0000256" key="10">
    <source>
        <dbReference type="ARBA" id="ARBA00022605"/>
    </source>
</evidence>
<evidence type="ECO:0000256" key="1">
    <source>
        <dbReference type="ARBA" id="ARBA00000824"/>
    </source>
</evidence>
<dbReference type="EC" id="4.2.1.51" evidence="7"/>
<evidence type="ECO:0000256" key="16">
    <source>
        <dbReference type="ARBA" id="ARBA00031175"/>
    </source>
</evidence>
<dbReference type="InterPro" id="IPR010957">
    <property type="entry name" value="G/b/e-P-prot_chorismate_mutase"/>
</dbReference>
<dbReference type="CDD" id="cd13630">
    <property type="entry name" value="PBP2_PDT_1"/>
    <property type="match status" value="1"/>
</dbReference>
<accession>A0A6S7B9C1</accession>
<dbReference type="Gene3D" id="3.40.190.10">
    <property type="entry name" value="Periplasmic binding protein-like II"/>
    <property type="match status" value="2"/>
</dbReference>
<evidence type="ECO:0000256" key="15">
    <source>
        <dbReference type="ARBA" id="ARBA00023268"/>
    </source>
</evidence>
<dbReference type="GO" id="GO:0004106">
    <property type="term" value="F:chorismate mutase activity"/>
    <property type="evidence" value="ECO:0007669"/>
    <property type="project" value="UniProtKB-EC"/>
</dbReference>
<keyword evidence="14" id="KW-0456">Lyase</keyword>
<dbReference type="SUPFAM" id="SSF48600">
    <property type="entry name" value="Chorismate mutase II"/>
    <property type="match status" value="1"/>
</dbReference>
<dbReference type="SUPFAM" id="SSF55021">
    <property type="entry name" value="ACT-like"/>
    <property type="match status" value="1"/>
</dbReference>
<comment type="pathway">
    <text evidence="4">Amino-acid biosynthesis; L-phenylalanine biosynthesis; phenylpyruvate from prephenate: step 1/1.</text>
</comment>
<dbReference type="UniPathway" id="UPA00120">
    <property type="reaction ID" value="UER00203"/>
</dbReference>
<dbReference type="CDD" id="cd04905">
    <property type="entry name" value="ACT_CM-PDT"/>
    <property type="match status" value="1"/>
</dbReference>
<keyword evidence="11" id="KW-0057">Aromatic amino acid biosynthesis</keyword>
<evidence type="ECO:0000313" key="24">
    <source>
        <dbReference type="Proteomes" id="UP000494115"/>
    </source>
</evidence>
<dbReference type="EC" id="5.4.99.5" evidence="6"/>
<evidence type="ECO:0000256" key="19">
    <source>
        <dbReference type="PIRSR" id="PIRSR001500-2"/>
    </source>
</evidence>
<feature type="domain" description="Chorismate mutase" evidence="20">
    <location>
        <begin position="3"/>
        <end position="94"/>
    </location>
</feature>
<dbReference type="Pfam" id="PF01817">
    <property type="entry name" value="CM_2"/>
    <property type="match status" value="1"/>
</dbReference>
<dbReference type="GO" id="GO:0046417">
    <property type="term" value="P:chorismate metabolic process"/>
    <property type="evidence" value="ECO:0007669"/>
    <property type="project" value="InterPro"/>
</dbReference>
<evidence type="ECO:0000256" key="18">
    <source>
        <dbReference type="ARBA" id="ARBA00047848"/>
    </source>
</evidence>
<dbReference type="FunFam" id="3.30.70.260:FF:000012">
    <property type="entry name" value="Prephenate dehydratase"/>
    <property type="match status" value="1"/>
</dbReference>
<dbReference type="PANTHER" id="PTHR21022">
    <property type="entry name" value="PREPHENATE DEHYDRATASE P PROTEIN"/>
    <property type="match status" value="1"/>
</dbReference>
<dbReference type="NCBIfam" id="NF008865">
    <property type="entry name" value="PRK11898.1"/>
    <property type="match status" value="1"/>
</dbReference>
<feature type="domain" description="Prephenate dehydratase" evidence="21">
    <location>
        <begin position="94"/>
        <end position="269"/>
    </location>
</feature>
<dbReference type="FunFam" id="3.40.190.10:FF:000029">
    <property type="entry name" value="Chorismate mutase/Prephenate dehydratase"/>
    <property type="match status" value="1"/>
</dbReference>
<evidence type="ECO:0000259" key="20">
    <source>
        <dbReference type="PROSITE" id="PS51168"/>
    </source>
</evidence>
<reference evidence="23 24" key="1">
    <citation type="submission" date="2020-04" db="EMBL/GenBank/DDBJ databases">
        <authorList>
            <person name="De Canck E."/>
        </authorList>
    </citation>
    <scope>NUCLEOTIDE SEQUENCE [LARGE SCALE GENOMIC DNA]</scope>
    <source>
        <strain evidence="23 24">LMG 28138</strain>
    </source>
</reference>
<evidence type="ECO:0000259" key="21">
    <source>
        <dbReference type="PROSITE" id="PS51171"/>
    </source>
</evidence>
<dbReference type="Pfam" id="PF00800">
    <property type="entry name" value="PDT"/>
    <property type="match status" value="1"/>
</dbReference>
<keyword evidence="12" id="KW-0584">Phenylalanine biosynthesis</keyword>
<evidence type="ECO:0000256" key="13">
    <source>
        <dbReference type="ARBA" id="ARBA00023235"/>
    </source>
</evidence>
<dbReference type="PROSITE" id="PS00858">
    <property type="entry name" value="PREPHENATE_DEHYDR_2"/>
    <property type="match status" value="1"/>
</dbReference>
<dbReference type="InterPro" id="IPR008242">
    <property type="entry name" value="Chor_mutase/pphenate_deHydtase"/>
</dbReference>
<evidence type="ECO:0000256" key="11">
    <source>
        <dbReference type="ARBA" id="ARBA00023141"/>
    </source>
</evidence>
<feature type="site" description="Essential for prephenate dehydratase activity" evidence="19">
    <location>
        <position position="262"/>
    </location>
</feature>
<feature type="domain" description="ACT" evidence="22">
    <location>
        <begin position="281"/>
        <end position="358"/>
    </location>
</feature>
<comment type="function">
    <text evidence="2">Catalyzes the Claisen rearrangement of chorismate to prephenate and the decarboxylation/dehydration of prephenate to phenylpyruvate.</text>
</comment>
<dbReference type="PROSITE" id="PS51171">
    <property type="entry name" value="PREPHENATE_DEHYDR_3"/>
    <property type="match status" value="1"/>
</dbReference>
<evidence type="ECO:0000256" key="12">
    <source>
        <dbReference type="ARBA" id="ARBA00023222"/>
    </source>
</evidence>
<sequence>MDDELNSLLTPLRDRIDSLDARLLVLLNERAGVALEVGEVKKRFAAPVFRPEREMQVIARLQQLGAQGPLHAEHIASIWREIMAASRALETETTVAFLGPVGTYSELAMASYFGHSVHGLPSPSIDEVFRAVEAGGADFGVAPVENSTEGAVSRTHDLLLESTLTITGEIAVPIHHNLMTRSGSLEGVTRVCAHAQALAQCQGWLSTHAPTLERQAVASNAEAARLAAEDPTLAAIAGDRAATHYGLQVVAALIQDDPHNRTRFVVIGGTPAEPSGRDQTSMILSVKNVPGAMFRVLEPLARHGVSMTRIESRPARSGSWEYFFYIDIEGHRADPKVAVALAELEQTAAFIKILGSYPRSR</sequence>
<evidence type="ECO:0000256" key="5">
    <source>
        <dbReference type="ARBA" id="ARBA00004817"/>
    </source>
</evidence>
<dbReference type="InterPro" id="IPR002701">
    <property type="entry name" value="CM_II_prokaryot"/>
</dbReference>
<dbReference type="EMBL" id="CADIKM010000004">
    <property type="protein sequence ID" value="CAB3781507.1"/>
    <property type="molecule type" value="Genomic_DNA"/>
</dbReference>
<dbReference type="PROSITE" id="PS00857">
    <property type="entry name" value="PREPHENATE_DEHYDR_1"/>
    <property type="match status" value="1"/>
</dbReference>
<dbReference type="Pfam" id="PF01842">
    <property type="entry name" value="ACT"/>
    <property type="match status" value="1"/>
</dbReference>
<dbReference type="InterPro" id="IPR001086">
    <property type="entry name" value="Preph_deHydtase"/>
</dbReference>
<evidence type="ECO:0000256" key="14">
    <source>
        <dbReference type="ARBA" id="ARBA00023239"/>
    </source>
</evidence>
<organism evidence="23 24">
    <name type="scientific">Pararobbsia alpina</name>
    <dbReference type="NCBI Taxonomy" id="621374"/>
    <lineage>
        <taxon>Bacteria</taxon>
        <taxon>Pseudomonadati</taxon>
        <taxon>Pseudomonadota</taxon>
        <taxon>Betaproteobacteria</taxon>
        <taxon>Burkholderiales</taxon>
        <taxon>Burkholderiaceae</taxon>
        <taxon>Pararobbsia</taxon>
    </lineage>
</organism>
<evidence type="ECO:0000256" key="8">
    <source>
        <dbReference type="ARBA" id="ARBA00014401"/>
    </source>
</evidence>